<evidence type="ECO:0000256" key="1">
    <source>
        <dbReference type="SAM" id="Coils"/>
    </source>
</evidence>
<feature type="coiled-coil region" evidence="1">
    <location>
        <begin position="34"/>
        <end position="61"/>
    </location>
</feature>
<feature type="transmembrane region" description="Helical" evidence="2">
    <location>
        <begin position="6"/>
        <end position="26"/>
    </location>
</feature>
<dbReference type="EMBL" id="FORX01000012">
    <property type="protein sequence ID" value="SFK02005.1"/>
    <property type="molecule type" value="Genomic_DNA"/>
</dbReference>
<dbReference type="CDD" id="cd22784">
    <property type="entry name" value="DPBB_MltA_YuiC-like"/>
    <property type="match status" value="1"/>
</dbReference>
<dbReference type="STRING" id="52560.SAMN04488082_11218"/>
<evidence type="ECO:0000313" key="4">
    <source>
        <dbReference type="Proteomes" id="UP000198635"/>
    </source>
</evidence>
<accession>A0A1I3W3F9</accession>
<dbReference type="RefSeq" id="WP_092375802.1">
    <property type="nucleotide sequence ID" value="NZ_FORX01000012.1"/>
</dbReference>
<gene>
    <name evidence="3" type="ORF">SAMN04488082_11218</name>
</gene>
<protein>
    <submittedName>
        <fullName evidence="3">3D (Asp-Asp-Asp) domain-containing protein</fullName>
    </submittedName>
</protein>
<organism evidence="3 4">
    <name type="scientific">Desulfomicrobium apsheronum</name>
    <dbReference type="NCBI Taxonomy" id="52560"/>
    <lineage>
        <taxon>Bacteria</taxon>
        <taxon>Pseudomonadati</taxon>
        <taxon>Thermodesulfobacteriota</taxon>
        <taxon>Desulfovibrionia</taxon>
        <taxon>Desulfovibrionales</taxon>
        <taxon>Desulfomicrobiaceae</taxon>
        <taxon>Desulfomicrobium</taxon>
    </lineage>
</organism>
<keyword evidence="4" id="KW-1185">Reference proteome</keyword>
<keyword evidence="2" id="KW-0812">Transmembrane</keyword>
<sequence>MNNHGVFVVTSLFFVMIASLVGFAAYNGTRLETTRHYEARIATLNEERQELTRQVAELRNRWVKEVTVTAYSPTVEECGPDPQTTASMGKARPGIVAVSRDLFDEGWVFGKKVYVKGHGIFEIADLMSKRYTQRMDIFFPDTNQARQFGKKQVTVALLAS</sequence>
<reference evidence="4" key="1">
    <citation type="submission" date="2016-10" db="EMBL/GenBank/DDBJ databases">
        <authorList>
            <person name="Varghese N."/>
            <person name="Submissions S."/>
        </authorList>
    </citation>
    <scope>NUCLEOTIDE SEQUENCE [LARGE SCALE GENOMIC DNA]</scope>
    <source>
        <strain evidence="4">DSM 5918</strain>
    </source>
</reference>
<dbReference type="AlphaFoldDB" id="A0A1I3W3F9"/>
<dbReference type="OrthoDB" id="5470692at2"/>
<keyword evidence="1" id="KW-0175">Coiled coil</keyword>
<evidence type="ECO:0000313" key="3">
    <source>
        <dbReference type="EMBL" id="SFK02005.1"/>
    </source>
</evidence>
<keyword evidence="2" id="KW-1133">Transmembrane helix</keyword>
<keyword evidence="2" id="KW-0472">Membrane</keyword>
<evidence type="ECO:0000256" key="2">
    <source>
        <dbReference type="SAM" id="Phobius"/>
    </source>
</evidence>
<proteinExistence type="predicted"/>
<name>A0A1I3W3F9_9BACT</name>
<dbReference type="Proteomes" id="UP000198635">
    <property type="component" value="Unassembled WGS sequence"/>
</dbReference>